<comment type="caution">
    <text evidence="2">The sequence shown here is derived from an EMBL/GenBank/DDBJ whole genome shotgun (WGS) entry which is preliminary data.</text>
</comment>
<gene>
    <name evidence="2" type="ORF">Scaly_0472600</name>
</gene>
<reference evidence="2" key="2">
    <citation type="journal article" date="2024" name="Plant">
        <title>Genomic evolution and insights into agronomic trait innovations of Sesamum species.</title>
        <authorList>
            <person name="Miao H."/>
            <person name="Wang L."/>
            <person name="Qu L."/>
            <person name="Liu H."/>
            <person name="Sun Y."/>
            <person name="Le M."/>
            <person name="Wang Q."/>
            <person name="Wei S."/>
            <person name="Zheng Y."/>
            <person name="Lin W."/>
            <person name="Duan Y."/>
            <person name="Cao H."/>
            <person name="Xiong S."/>
            <person name="Wang X."/>
            <person name="Wei L."/>
            <person name="Li C."/>
            <person name="Ma Q."/>
            <person name="Ju M."/>
            <person name="Zhao R."/>
            <person name="Li G."/>
            <person name="Mu C."/>
            <person name="Tian Q."/>
            <person name="Mei H."/>
            <person name="Zhang T."/>
            <person name="Gao T."/>
            <person name="Zhang H."/>
        </authorList>
    </citation>
    <scope>NUCLEOTIDE SEQUENCE</scope>
    <source>
        <strain evidence="2">KEN8</strain>
    </source>
</reference>
<dbReference type="InterPro" id="IPR013103">
    <property type="entry name" value="RVT_2"/>
</dbReference>
<dbReference type="Pfam" id="PF07727">
    <property type="entry name" value="RVT_2"/>
    <property type="match status" value="1"/>
</dbReference>
<sequence length="448" mass="50163">MEKELHALETNDTWDLTTLPPHKKAIGSKWVFKLKMNPDGSAERYKAPLVAKGYNQIEGVDFFDNFSPVAKTVAVRVLLAIDTINSWPLFQLDVNSTFLHGHLDQDVYMLPPEGYTMAQSGQVCKLKRSLYGLKQASRQWNLELAIKILDFGFKQSPHDHCLFVKSSNHSFLALVVYVDDILLTGSSISYIDEVNTYLDHLFTTKDLGPAKYFLGLQLARSSHGLLVTQIKYLTNILEDVQLVDAKPASTPLPPDFKFAQDDGSLLPCPEQHRCLVGCLLYLGFSRPDISFAVQQLSQFLQHPHTSHWNAAIHVLCYLKGTLSLGLFFSAHGSFKLTAYSDASWVACLDTRHSITGFCIFLGSSLISSKMKKQATVSHSFAEAAVWVPQFVNFFGFPTFFVNFRSHLHYLFHFGVITRPLCTSLPTLCSISTQNTLTLIVILCAINLS</sequence>
<dbReference type="PANTHER" id="PTHR11439:SF465">
    <property type="entry name" value="REVERSE TRANSCRIPTASE TY1_COPIA-TYPE DOMAIN-CONTAINING PROTEIN"/>
    <property type="match status" value="1"/>
</dbReference>
<dbReference type="CDD" id="cd09272">
    <property type="entry name" value="RNase_HI_RT_Ty1"/>
    <property type="match status" value="1"/>
</dbReference>
<dbReference type="SUPFAM" id="SSF56672">
    <property type="entry name" value="DNA/RNA polymerases"/>
    <property type="match status" value="1"/>
</dbReference>
<feature type="domain" description="Reverse transcriptase Ty1/copia-type" evidence="1">
    <location>
        <begin position="11"/>
        <end position="252"/>
    </location>
</feature>
<accession>A0AAW2SGG1</accession>
<dbReference type="PANTHER" id="PTHR11439">
    <property type="entry name" value="GAG-POL-RELATED RETROTRANSPOSON"/>
    <property type="match status" value="1"/>
</dbReference>
<dbReference type="InterPro" id="IPR043502">
    <property type="entry name" value="DNA/RNA_pol_sf"/>
</dbReference>
<proteinExistence type="predicted"/>
<organism evidence="2">
    <name type="scientific">Sesamum calycinum</name>
    <dbReference type="NCBI Taxonomy" id="2727403"/>
    <lineage>
        <taxon>Eukaryota</taxon>
        <taxon>Viridiplantae</taxon>
        <taxon>Streptophyta</taxon>
        <taxon>Embryophyta</taxon>
        <taxon>Tracheophyta</taxon>
        <taxon>Spermatophyta</taxon>
        <taxon>Magnoliopsida</taxon>
        <taxon>eudicotyledons</taxon>
        <taxon>Gunneridae</taxon>
        <taxon>Pentapetalae</taxon>
        <taxon>asterids</taxon>
        <taxon>lamiids</taxon>
        <taxon>Lamiales</taxon>
        <taxon>Pedaliaceae</taxon>
        <taxon>Sesamum</taxon>
    </lineage>
</organism>
<protein>
    <submittedName>
        <fullName evidence="2">Retrovirus-related Pol polyprotein from transposon RE1</fullName>
    </submittedName>
</protein>
<evidence type="ECO:0000259" key="1">
    <source>
        <dbReference type="Pfam" id="PF07727"/>
    </source>
</evidence>
<dbReference type="EMBL" id="JACGWM010000002">
    <property type="protein sequence ID" value="KAL0391155.1"/>
    <property type="molecule type" value="Genomic_DNA"/>
</dbReference>
<reference evidence="2" key="1">
    <citation type="submission" date="2020-06" db="EMBL/GenBank/DDBJ databases">
        <authorList>
            <person name="Li T."/>
            <person name="Hu X."/>
            <person name="Zhang T."/>
            <person name="Song X."/>
            <person name="Zhang H."/>
            <person name="Dai N."/>
            <person name="Sheng W."/>
            <person name="Hou X."/>
            <person name="Wei L."/>
        </authorList>
    </citation>
    <scope>NUCLEOTIDE SEQUENCE</scope>
    <source>
        <strain evidence="2">KEN8</strain>
        <tissue evidence="2">Leaf</tissue>
    </source>
</reference>
<evidence type="ECO:0000313" key="2">
    <source>
        <dbReference type="EMBL" id="KAL0391155.1"/>
    </source>
</evidence>
<dbReference type="AlphaFoldDB" id="A0AAW2SGG1"/>
<name>A0AAW2SGG1_9LAMI</name>